<evidence type="ECO:0000256" key="2">
    <source>
        <dbReference type="ARBA" id="ARBA00022679"/>
    </source>
</evidence>
<keyword evidence="1" id="KW-0328">Glycosyltransferase</keyword>
<dbReference type="PANTHER" id="PTHR12526:SF637">
    <property type="entry name" value="GLYCOSYLTRANSFERASE EPSF-RELATED"/>
    <property type="match status" value="1"/>
</dbReference>
<dbReference type="SUPFAM" id="SSF53756">
    <property type="entry name" value="UDP-Glycosyltransferase/glycogen phosphorylase"/>
    <property type="match status" value="1"/>
</dbReference>
<dbReference type="Gene3D" id="3.40.50.2000">
    <property type="entry name" value="Glycogen Phosphorylase B"/>
    <property type="match status" value="2"/>
</dbReference>
<accession>A0A2X2YRC4</accession>
<dbReference type="InterPro" id="IPR028098">
    <property type="entry name" value="Glyco_trans_4-like_N"/>
</dbReference>
<protein>
    <submittedName>
        <fullName evidence="4">Colanic acid biosynthesis glycosyltransferase WcaL</fullName>
    </submittedName>
</protein>
<proteinExistence type="predicted"/>
<keyword evidence="2 4" id="KW-0808">Transferase</keyword>
<organism evidence="4 5">
    <name type="scientific">Mobiluncus curtisii</name>
    <dbReference type="NCBI Taxonomy" id="2051"/>
    <lineage>
        <taxon>Bacteria</taxon>
        <taxon>Bacillati</taxon>
        <taxon>Actinomycetota</taxon>
        <taxon>Actinomycetes</taxon>
        <taxon>Actinomycetales</taxon>
        <taxon>Actinomycetaceae</taxon>
        <taxon>Mobiluncus</taxon>
    </lineage>
</organism>
<dbReference type="AlphaFoldDB" id="A0A2X2YRC4"/>
<dbReference type="GO" id="GO:0016757">
    <property type="term" value="F:glycosyltransferase activity"/>
    <property type="evidence" value="ECO:0007669"/>
    <property type="project" value="UniProtKB-KW"/>
</dbReference>
<dbReference type="CDD" id="cd03801">
    <property type="entry name" value="GT4_PimA-like"/>
    <property type="match status" value="1"/>
</dbReference>
<reference evidence="4 5" key="1">
    <citation type="submission" date="2018-06" db="EMBL/GenBank/DDBJ databases">
        <authorList>
            <consortium name="Pathogen Informatics"/>
            <person name="Doyle S."/>
        </authorList>
    </citation>
    <scope>NUCLEOTIDE SEQUENCE [LARGE SCALE GENOMIC DNA]</scope>
    <source>
        <strain evidence="4 5">NCTC11820</strain>
    </source>
</reference>
<dbReference type="Proteomes" id="UP000250245">
    <property type="component" value="Unassembled WGS sequence"/>
</dbReference>
<evidence type="ECO:0000313" key="4">
    <source>
        <dbReference type="EMBL" id="SQB65473.1"/>
    </source>
</evidence>
<dbReference type="Pfam" id="PF13439">
    <property type="entry name" value="Glyco_transf_4"/>
    <property type="match status" value="1"/>
</dbReference>
<gene>
    <name evidence="4" type="ORF">NCTC11820_01540</name>
</gene>
<evidence type="ECO:0000256" key="1">
    <source>
        <dbReference type="ARBA" id="ARBA00022676"/>
    </source>
</evidence>
<sequence length="378" mass="41168">MAVTTWFPHQKRPSSGAFVVKDLHAIAAAGNQVRVVHLDADHRGSPQRFQYEGIAGLRIAFQPLNPLSAVSASRHLRSSVGDADVIHSMAMSTLLPTALARPQVPWVHTEHWSGLTNPDSLTLLLRQARKVIFRLEKLPDIVTTVCPYLSQPIRQYRHRPTVEVPCVVEPVPDLTPRKLPAPEPWRLISVGGLVERKDPIFALQVVEELRHRGRRAELTWVGQGPLEEAARDYATNHGLPLRLTGPLPYTGEGGVSAELQAADLFIGPTHGDNFFVSCAEAILNGRPVVVGTAGGHPEYMRDFVGRAIATHDVTAYADAVTELLTATPDNTPSAETIAASIGAAFSSQTVGESYRKVYEAAVAGDPALLERLPSWRGW</sequence>
<evidence type="ECO:0000259" key="3">
    <source>
        <dbReference type="Pfam" id="PF13439"/>
    </source>
</evidence>
<dbReference type="PANTHER" id="PTHR12526">
    <property type="entry name" value="GLYCOSYLTRANSFERASE"/>
    <property type="match status" value="1"/>
</dbReference>
<feature type="domain" description="Glycosyltransferase subfamily 4-like N-terminal" evidence="3">
    <location>
        <begin position="24"/>
        <end position="165"/>
    </location>
</feature>
<name>A0A2X2YRC4_9ACTO</name>
<dbReference type="EMBL" id="UASJ01000001">
    <property type="protein sequence ID" value="SQB65473.1"/>
    <property type="molecule type" value="Genomic_DNA"/>
</dbReference>
<evidence type="ECO:0000313" key="5">
    <source>
        <dbReference type="Proteomes" id="UP000250245"/>
    </source>
</evidence>
<dbReference type="Pfam" id="PF13692">
    <property type="entry name" value="Glyco_trans_1_4"/>
    <property type="match status" value="1"/>
</dbReference>